<protein>
    <submittedName>
        <fullName evidence="6">MerR family transcriptional regulator</fullName>
    </submittedName>
</protein>
<dbReference type="PANTHER" id="PTHR30204:SF69">
    <property type="entry name" value="MERR-FAMILY TRANSCRIPTIONAL REGULATOR"/>
    <property type="match status" value="1"/>
</dbReference>
<dbReference type="InterPro" id="IPR009061">
    <property type="entry name" value="DNA-bd_dom_put_sf"/>
</dbReference>
<keyword evidence="3" id="KW-0238">DNA-binding</keyword>
<dbReference type="EMBL" id="VYUY01000006">
    <property type="protein sequence ID" value="KAA9134869.1"/>
    <property type="molecule type" value="Genomic_DNA"/>
</dbReference>
<dbReference type="Proteomes" id="UP000326838">
    <property type="component" value="Unassembled WGS sequence"/>
</dbReference>
<dbReference type="InterPro" id="IPR000551">
    <property type="entry name" value="MerR-type_HTH_dom"/>
</dbReference>
<comment type="caution">
    <text evidence="6">The sequence shown here is derived from an EMBL/GenBank/DDBJ whole genome shotgun (WGS) entry which is preliminary data.</text>
</comment>
<feature type="domain" description="HTH merR-type" evidence="5">
    <location>
        <begin position="1"/>
        <end position="68"/>
    </location>
</feature>
<dbReference type="PROSITE" id="PS50937">
    <property type="entry name" value="HTH_MERR_2"/>
    <property type="match status" value="1"/>
</dbReference>
<name>A0A5N0TN89_9MICO</name>
<evidence type="ECO:0000256" key="2">
    <source>
        <dbReference type="ARBA" id="ARBA00023015"/>
    </source>
</evidence>
<keyword evidence="2" id="KW-0805">Transcription regulation</keyword>
<dbReference type="SUPFAM" id="SSF46955">
    <property type="entry name" value="Putative DNA-binding domain"/>
    <property type="match status" value="1"/>
</dbReference>
<evidence type="ECO:0000313" key="6">
    <source>
        <dbReference type="EMBL" id="KAA9134869.1"/>
    </source>
</evidence>
<evidence type="ECO:0000256" key="3">
    <source>
        <dbReference type="ARBA" id="ARBA00023125"/>
    </source>
</evidence>
<gene>
    <name evidence="6" type="ORF">F6B40_04015</name>
</gene>
<dbReference type="InterPro" id="IPR047057">
    <property type="entry name" value="MerR_fam"/>
</dbReference>
<keyword evidence="4" id="KW-0804">Transcription</keyword>
<dbReference type="GO" id="GO:0003677">
    <property type="term" value="F:DNA binding"/>
    <property type="evidence" value="ECO:0007669"/>
    <property type="project" value="UniProtKB-KW"/>
</dbReference>
<dbReference type="AlphaFoldDB" id="A0A5N0TN89"/>
<dbReference type="PROSITE" id="PS00552">
    <property type="entry name" value="HTH_MERR_1"/>
    <property type="match status" value="1"/>
</dbReference>
<dbReference type="GO" id="GO:0003700">
    <property type="term" value="F:DNA-binding transcription factor activity"/>
    <property type="evidence" value="ECO:0007669"/>
    <property type="project" value="InterPro"/>
</dbReference>
<dbReference type="SMART" id="SM00422">
    <property type="entry name" value="HTH_MERR"/>
    <property type="match status" value="1"/>
</dbReference>
<proteinExistence type="predicted"/>
<dbReference type="RefSeq" id="WP_150892225.1">
    <property type="nucleotide sequence ID" value="NZ_VYUY01000006.1"/>
</dbReference>
<evidence type="ECO:0000256" key="1">
    <source>
        <dbReference type="ARBA" id="ARBA00022491"/>
    </source>
</evidence>
<evidence type="ECO:0000313" key="7">
    <source>
        <dbReference type="Proteomes" id="UP000326838"/>
    </source>
</evidence>
<evidence type="ECO:0000256" key="4">
    <source>
        <dbReference type="ARBA" id="ARBA00023163"/>
    </source>
</evidence>
<keyword evidence="7" id="KW-1185">Reference proteome</keyword>
<reference evidence="7" key="1">
    <citation type="submission" date="2019-09" db="EMBL/GenBank/DDBJ databases">
        <title>Mumia zhuanghuii sp. nov. isolated from the intestinal contents of plateau pika (Ochotona curzoniae) in the Qinghai-Tibet plateau of China.</title>
        <authorList>
            <person name="Tian Z."/>
        </authorList>
    </citation>
    <scope>NUCLEOTIDE SEQUENCE [LARGE SCALE GENOMIC DNA]</scope>
    <source>
        <strain evidence="7">L-033</strain>
    </source>
</reference>
<dbReference type="PANTHER" id="PTHR30204">
    <property type="entry name" value="REDOX-CYCLING DRUG-SENSING TRANSCRIPTIONAL ACTIVATOR SOXR"/>
    <property type="match status" value="1"/>
</dbReference>
<dbReference type="PRINTS" id="PR00040">
    <property type="entry name" value="HTHMERR"/>
</dbReference>
<sequence length="114" mass="13044">MKIGELSRRSGVSARSLRYYEQRGLLTAQRESNGYRDYDESTVSRAETIHLLFGMGFPREVVQSVLACTGDAPDASHEALAEQLKKVQSELSERIERFTDTHRQVSAFLEQRRH</sequence>
<keyword evidence="1" id="KW-0678">Repressor</keyword>
<organism evidence="6 7">
    <name type="scientific">Microbacterium caowuchunii</name>
    <dbReference type="NCBI Taxonomy" id="2614638"/>
    <lineage>
        <taxon>Bacteria</taxon>
        <taxon>Bacillati</taxon>
        <taxon>Actinomycetota</taxon>
        <taxon>Actinomycetes</taxon>
        <taxon>Micrococcales</taxon>
        <taxon>Microbacteriaceae</taxon>
        <taxon>Microbacterium</taxon>
    </lineage>
</organism>
<dbReference type="Pfam" id="PF13411">
    <property type="entry name" value="MerR_1"/>
    <property type="match status" value="1"/>
</dbReference>
<accession>A0A5N0TN89</accession>
<evidence type="ECO:0000259" key="5">
    <source>
        <dbReference type="PROSITE" id="PS50937"/>
    </source>
</evidence>
<dbReference type="Gene3D" id="1.10.1660.10">
    <property type="match status" value="1"/>
</dbReference>